<keyword evidence="7 15" id="KW-0507">mRNA processing</keyword>
<evidence type="ECO:0000256" key="7">
    <source>
        <dbReference type="ARBA" id="ARBA00022664"/>
    </source>
</evidence>
<dbReference type="PROSITE" id="PS50137">
    <property type="entry name" value="DS_RBD"/>
    <property type="match status" value="1"/>
</dbReference>
<keyword evidence="5 15" id="KW-0963">Cytoplasm</keyword>
<evidence type="ECO:0000256" key="10">
    <source>
        <dbReference type="ARBA" id="ARBA00022723"/>
    </source>
</evidence>
<dbReference type="SMART" id="SM00358">
    <property type="entry name" value="DSRM"/>
    <property type="match status" value="1"/>
</dbReference>
<dbReference type="PANTHER" id="PTHR11207:SF0">
    <property type="entry name" value="RIBONUCLEASE 3"/>
    <property type="match status" value="1"/>
</dbReference>
<keyword evidence="19" id="KW-1185">Reference proteome</keyword>
<dbReference type="FunFam" id="3.30.160.20:FF:000003">
    <property type="entry name" value="Ribonuclease 3"/>
    <property type="match status" value="1"/>
</dbReference>
<dbReference type="GO" id="GO:0019843">
    <property type="term" value="F:rRNA binding"/>
    <property type="evidence" value="ECO:0007669"/>
    <property type="project" value="UniProtKB-KW"/>
</dbReference>
<feature type="active site" evidence="15">
    <location>
        <position position="44"/>
    </location>
</feature>
<dbReference type="NCBIfam" id="TIGR02191">
    <property type="entry name" value="RNaseIII"/>
    <property type="match status" value="1"/>
</dbReference>
<dbReference type="OrthoDB" id="9805026at2"/>
<dbReference type="SUPFAM" id="SSF54768">
    <property type="entry name" value="dsRNA-binding domain-like"/>
    <property type="match status" value="1"/>
</dbReference>
<evidence type="ECO:0000259" key="17">
    <source>
        <dbReference type="PROSITE" id="PS50142"/>
    </source>
</evidence>
<evidence type="ECO:0000256" key="13">
    <source>
        <dbReference type="ARBA" id="ARBA00022842"/>
    </source>
</evidence>
<accession>A0A4R6M5K2</accession>
<organism evidence="18 19">
    <name type="scientific">Marinomonas balearica</name>
    <dbReference type="NCBI Taxonomy" id="491947"/>
    <lineage>
        <taxon>Bacteria</taxon>
        <taxon>Pseudomonadati</taxon>
        <taxon>Pseudomonadota</taxon>
        <taxon>Gammaproteobacteria</taxon>
        <taxon>Oceanospirillales</taxon>
        <taxon>Oceanospirillaceae</taxon>
        <taxon>Marinomonas</taxon>
    </lineage>
</organism>
<comment type="cofactor">
    <cofactor evidence="15">
        <name>Mg(2+)</name>
        <dbReference type="ChEBI" id="CHEBI:18420"/>
    </cofactor>
</comment>
<dbReference type="CDD" id="cd10845">
    <property type="entry name" value="DSRM_RNAse_III_family"/>
    <property type="match status" value="1"/>
</dbReference>
<comment type="subunit">
    <text evidence="4 15">Homodimer.</text>
</comment>
<keyword evidence="13 15" id="KW-0460">Magnesium</keyword>
<dbReference type="Gene3D" id="1.10.1520.10">
    <property type="entry name" value="Ribonuclease III domain"/>
    <property type="match status" value="1"/>
</dbReference>
<dbReference type="SMART" id="SM00535">
    <property type="entry name" value="RIBOc"/>
    <property type="match status" value="1"/>
</dbReference>
<evidence type="ECO:0000256" key="5">
    <source>
        <dbReference type="ARBA" id="ARBA00022490"/>
    </source>
</evidence>
<comment type="subcellular location">
    <subcellularLocation>
        <location evidence="2 15">Cytoplasm</location>
    </subcellularLocation>
</comment>
<dbReference type="GO" id="GO:0008033">
    <property type="term" value="P:tRNA processing"/>
    <property type="evidence" value="ECO:0007669"/>
    <property type="project" value="UniProtKB-KW"/>
</dbReference>
<evidence type="ECO:0000256" key="2">
    <source>
        <dbReference type="ARBA" id="ARBA00004496"/>
    </source>
</evidence>
<dbReference type="GO" id="GO:0046872">
    <property type="term" value="F:metal ion binding"/>
    <property type="evidence" value="ECO:0007669"/>
    <property type="project" value="UniProtKB-KW"/>
</dbReference>
<feature type="binding site" evidence="15">
    <location>
        <position position="116"/>
    </location>
    <ligand>
        <name>Mg(2+)</name>
        <dbReference type="ChEBI" id="CHEBI:18420"/>
    </ligand>
</feature>
<dbReference type="PROSITE" id="PS50142">
    <property type="entry name" value="RNASE_3_2"/>
    <property type="match status" value="1"/>
</dbReference>
<feature type="binding site" evidence="15">
    <location>
        <position position="40"/>
    </location>
    <ligand>
        <name>Mg(2+)</name>
        <dbReference type="ChEBI" id="CHEBI:18420"/>
    </ligand>
</feature>
<dbReference type="GO" id="GO:0004525">
    <property type="term" value="F:ribonuclease III activity"/>
    <property type="evidence" value="ECO:0007669"/>
    <property type="project" value="UniProtKB-UniRule"/>
</dbReference>
<keyword evidence="11 15" id="KW-0255">Endonuclease</keyword>
<keyword evidence="15" id="KW-0699">rRNA-binding</keyword>
<feature type="active site" evidence="15">
    <location>
        <position position="116"/>
    </location>
</feature>
<evidence type="ECO:0000259" key="16">
    <source>
        <dbReference type="PROSITE" id="PS50137"/>
    </source>
</evidence>
<evidence type="ECO:0000256" key="6">
    <source>
        <dbReference type="ARBA" id="ARBA00022552"/>
    </source>
</evidence>
<keyword evidence="10 15" id="KW-0479">Metal-binding</keyword>
<dbReference type="PANTHER" id="PTHR11207">
    <property type="entry name" value="RIBONUCLEASE III"/>
    <property type="match status" value="1"/>
</dbReference>
<dbReference type="GO" id="GO:0006397">
    <property type="term" value="P:mRNA processing"/>
    <property type="evidence" value="ECO:0007669"/>
    <property type="project" value="UniProtKB-UniRule"/>
</dbReference>
<evidence type="ECO:0000256" key="12">
    <source>
        <dbReference type="ARBA" id="ARBA00022801"/>
    </source>
</evidence>
<dbReference type="CDD" id="cd00593">
    <property type="entry name" value="RIBOc"/>
    <property type="match status" value="1"/>
</dbReference>
<dbReference type="GO" id="GO:0003725">
    <property type="term" value="F:double-stranded RNA binding"/>
    <property type="evidence" value="ECO:0007669"/>
    <property type="project" value="TreeGrafter"/>
</dbReference>
<evidence type="ECO:0000256" key="9">
    <source>
        <dbReference type="ARBA" id="ARBA00022722"/>
    </source>
</evidence>
<evidence type="ECO:0000256" key="1">
    <source>
        <dbReference type="ARBA" id="ARBA00000109"/>
    </source>
</evidence>
<dbReference type="InterPro" id="IPR000999">
    <property type="entry name" value="RNase_III_dom"/>
</dbReference>
<dbReference type="GO" id="GO:0042802">
    <property type="term" value="F:identical protein binding"/>
    <property type="evidence" value="ECO:0007669"/>
    <property type="project" value="UniProtKB-ARBA"/>
</dbReference>
<sequence length="228" mass="25717">MSSLYQKLCRRIGYFFADLGLLELALTHRSYGGKNNERLEFLGDSILNYVIAEDLFHRFPKAKEGELSRLRASLVKGDTLAELAREFQLGDFLKLGAGELKSGGFRRDSILADAVEGIIGAMYLDAGMDSCRNQILEWYKTRLDATSLNVVTKDAKTRLQEYLQARKYALPQYDVVKIDGEPHDQTFFVHCQIEVFDQAVEGKGNSRRIAEQNAAAEALRQLEKSNAK</sequence>
<evidence type="ECO:0000256" key="11">
    <source>
        <dbReference type="ARBA" id="ARBA00022759"/>
    </source>
</evidence>
<dbReference type="Pfam" id="PF14622">
    <property type="entry name" value="Ribonucleas_3_3"/>
    <property type="match status" value="1"/>
</dbReference>
<feature type="domain" description="RNase III" evidence="17">
    <location>
        <begin position="5"/>
        <end position="127"/>
    </location>
</feature>
<dbReference type="InterPro" id="IPR014720">
    <property type="entry name" value="dsRBD_dom"/>
</dbReference>
<dbReference type="Gene3D" id="3.30.160.20">
    <property type="match status" value="1"/>
</dbReference>
<dbReference type="PROSITE" id="PS00517">
    <property type="entry name" value="RNASE_3_1"/>
    <property type="match status" value="1"/>
</dbReference>
<evidence type="ECO:0000256" key="4">
    <source>
        <dbReference type="ARBA" id="ARBA00011738"/>
    </source>
</evidence>
<keyword evidence="12 15" id="KW-0378">Hydrolase</keyword>
<dbReference type="EMBL" id="SNXC01000014">
    <property type="protein sequence ID" value="TDO96356.1"/>
    <property type="molecule type" value="Genomic_DNA"/>
</dbReference>
<evidence type="ECO:0000256" key="15">
    <source>
        <dbReference type="HAMAP-Rule" id="MF_00104"/>
    </source>
</evidence>
<evidence type="ECO:0000313" key="19">
    <source>
        <dbReference type="Proteomes" id="UP000294656"/>
    </source>
</evidence>
<dbReference type="InterPro" id="IPR011907">
    <property type="entry name" value="RNase_III"/>
</dbReference>
<protein>
    <recommendedName>
        <fullName evidence="15">Ribonuclease 3</fullName>
        <ecNumber evidence="15">3.1.26.3</ecNumber>
    </recommendedName>
    <alternativeName>
        <fullName evidence="15">Ribonuclease III</fullName>
        <shortName evidence="15">RNase III</shortName>
    </alternativeName>
</protein>
<dbReference type="HAMAP" id="MF_00104">
    <property type="entry name" value="RNase_III"/>
    <property type="match status" value="1"/>
</dbReference>
<name>A0A4R6M5K2_9GAMM</name>
<keyword evidence="14 15" id="KW-0694">RNA-binding</keyword>
<dbReference type="AlphaFoldDB" id="A0A4R6M5K2"/>
<proteinExistence type="inferred from homology"/>
<evidence type="ECO:0000313" key="18">
    <source>
        <dbReference type="EMBL" id="TDO96356.1"/>
    </source>
</evidence>
<dbReference type="FunFam" id="1.10.1520.10:FF:000001">
    <property type="entry name" value="Ribonuclease 3"/>
    <property type="match status" value="1"/>
</dbReference>
<dbReference type="GO" id="GO:0010468">
    <property type="term" value="P:regulation of gene expression"/>
    <property type="evidence" value="ECO:0007669"/>
    <property type="project" value="TreeGrafter"/>
</dbReference>
<comment type="similarity">
    <text evidence="3">Belongs to the ribonuclease III family.</text>
</comment>
<dbReference type="GO" id="GO:0005737">
    <property type="term" value="C:cytoplasm"/>
    <property type="evidence" value="ECO:0007669"/>
    <property type="project" value="UniProtKB-SubCell"/>
</dbReference>
<dbReference type="InterPro" id="IPR036389">
    <property type="entry name" value="RNase_III_sf"/>
</dbReference>
<keyword evidence="8 15" id="KW-0819">tRNA processing</keyword>
<dbReference type="RefSeq" id="WP_133504651.1">
    <property type="nucleotide sequence ID" value="NZ_SNXC01000014.1"/>
</dbReference>
<feature type="binding site" evidence="15">
    <location>
        <position position="113"/>
    </location>
    <ligand>
        <name>Mg(2+)</name>
        <dbReference type="ChEBI" id="CHEBI:18420"/>
    </ligand>
</feature>
<keyword evidence="9 15" id="KW-0540">Nuclease</keyword>
<dbReference type="EC" id="3.1.26.3" evidence="15"/>
<evidence type="ECO:0000256" key="3">
    <source>
        <dbReference type="ARBA" id="ARBA00010183"/>
    </source>
</evidence>
<gene>
    <name evidence="15" type="primary">rnc</name>
    <name evidence="18" type="ORF">DFP79_2929</name>
</gene>
<comment type="function">
    <text evidence="15">Digests double-stranded RNA. Involved in the processing of primary rRNA transcript to yield the immediate precursors to the large and small rRNAs (23S and 16S). Processes some mRNAs, and tRNAs when they are encoded in the rRNA operon. Processes pre-crRNA and tracrRNA of type II CRISPR loci if present in the organism.</text>
</comment>
<feature type="domain" description="DRBM" evidence="16">
    <location>
        <begin position="154"/>
        <end position="224"/>
    </location>
</feature>
<comment type="catalytic activity">
    <reaction evidence="1 15">
        <text>Endonucleolytic cleavage to 5'-phosphomonoester.</text>
        <dbReference type="EC" id="3.1.26.3"/>
    </reaction>
</comment>
<reference evidence="18 19" key="1">
    <citation type="submission" date="2019-03" db="EMBL/GenBank/DDBJ databases">
        <title>Genomic Encyclopedia of Type Strains, Phase III (KMG-III): the genomes of soil and plant-associated and newly described type strains.</title>
        <authorList>
            <person name="Whitman W."/>
        </authorList>
    </citation>
    <scope>NUCLEOTIDE SEQUENCE [LARGE SCALE GENOMIC DNA]</scope>
    <source>
        <strain evidence="18 19">CECT 7378</strain>
    </source>
</reference>
<dbReference type="Proteomes" id="UP000294656">
    <property type="component" value="Unassembled WGS sequence"/>
</dbReference>
<dbReference type="Pfam" id="PF00035">
    <property type="entry name" value="dsrm"/>
    <property type="match status" value="1"/>
</dbReference>
<comment type="caution">
    <text evidence="18">The sequence shown here is derived from an EMBL/GenBank/DDBJ whole genome shotgun (WGS) entry which is preliminary data.</text>
</comment>
<dbReference type="SUPFAM" id="SSF69065">
    <property type="entry name" value="RNase III domain-like"/>
    <property type="match status" value="1"/>
</dbReference>
<keyword evidence="6 15" id="KW-0698">rRNA processing</keyword>
<dbReference type="GO" id="GO:0006364">
    <property type="term" value="P:rRNA processing"/>
    <property type="evidence" value="ECO:0007669"/>
    <property type="project" value="UniProtKB-UniRule"/>
</dbReference>
<evidence type="ECO:0000256" key="8">
    <source>
        <dbReference type="ARBA" id="ARBA00022694"/>
    </source>
</evidence>
<evidence type="ECO:0000256" key="14">
    <source>
        <dbReference type="ARBA" id="ARBA00022884"/>
    </source>
</evidence>